<evidence type="ECO:0000313" key="1">
    <source>
        <dbReference type="EMBL" id="CAB4155121.1"/>
    </source>
</evidence>
<protein>
    <submittedName>
        <fullName evidence="1">Uncharacterized protein</fullName>
    </submittedName>
</protein>
<gene>
    <name evidence="1" type="ORF">UFOVP654_78</name>
</gene>
<reference evidence="1" key="1">
    <citation type="submission" date="2020-04" db="EMBL/GenBank/DDBJ databases">
        <authorList>
            <person name="Chiriac C."/>
            <person name="Salcher M."/>
            <person name="Ghai R."/>
            <person name="Kavagutti S V."/>
        </authorList>
    </citation>
    <scope>NUCLEOTIDE SEQUENCE</scope>
</reference>
<dbReference type="EMBL" id="LR796614">
    <property type="protein sequence ID" value="CAB4155121.1"/>
    <property type="molecule type" value="Genomic_DNA"/>
</dbReference>
<sequence length="64" mass="7452">MNIEDVQIALFDMYDLRNAFQNRLSHLLDKEMAPRESEATFGQCINDTIAFLEKLETEMQGEQV</sequence>
<name>A0A6J5NC92_9CAUD</name>
<organism evidence="1">
    <name type="scientific">uncultured Caudovirales phage</name>
    <dbReference type="NCBI Taxonomy" id="2100421"/>
    <lineage>
        <taxon>Viruses</taxon>
        <taxon>Duplodnaviria</taxon>
        <taxon>Heunggongvirae</taxon>
        <taxon>Uroviricota</taxon>
        <taxon>Caudoviricetes</taxon>
        <taxon>Peduoviridae</taxon>
        <taxon>Maltschvirus</taxon>
        <taxon>Maltschvirus maltsch</taxon>
    </lineage>
</organism>
<accession>A0A6J5NC92</accession>
<proteinExistence type="predicted"/>